<name>A0A329RXR9_9STRA</name>
<comment type="caution">
    <text evidence="2">The sequence shown here is derived from an EMBL/GenBank/DDBJ whole genome shotgun (WGS) entry which is preliminary data.</text>
</comment>
<dbReference type="Pfam" id="PF14214">
    <property type="entry name" value="Helitron_like_N"/>
    <property type="match status" value="1"/>
</dbReference>
<proteinExistence type="predicted"/>
<dbReference type="InterPro" id="IPR025476">
    <property type="entry name" value="Helitron_helicase-like"/>
</dbReference>
<dbReference type="OrthoDB" id="120387at2759"/>
<feature type="domain" description="Helitron helicase-like" evidence="1">
    <location>
        <begin position="1"/>
        <end position="86"/>
    </location>
</feature>
<keyword evidence="3" id="KW-1185">Reference proteome</keyword>
<sequence>MAIVQETGAPNLSIAMTCNSNWVEIKENLRRGEKAADRPDIVARVFMHKLRALNKDLDQGLLWILAARVHVIEYQKRGLQHGHILLILRSEAKPVSAEDVDKLASTELPEKEK</sequence>
<evidence type="ECO:0000259" key="1">
    <source>
        <dbReference type="Pfam" id="PF14214"/>
    </source>
</evidence>
<dbReference type="VEuPathDB" id="FungiDB:PC110_g14483"/>
<evidence type="ECO:0000313" key="3">
    <source>
        <dbReference type="Proteomes" id="UP000251314"/>
    </source>
</evidence>
<dbReference type="EMBL" id="MJFZ01000445">
    <property type="protein sequence ID" value="RAW29149.1"/>
    <property type="molecule type" value="Genomic_DNA"/>
</dbReference>
<organism evidence="2 3">
    <name type="scientific">Phytophthora cactorum</name>
    <dbReference type="NCBI Taxonomy" id="29920"/>
    <lineage>
        <taxon>Eukaryota</taxon>
        <taxon>Sar</taxon>
        <taxon>Stramenopiles</taxon>
        <taxon>Oomycota</taxon>
        <taxon>Peronosporomycetes</taxon>
        <taxon>Peronosporales</taxon>
        <taxon>Peronosporaceae</taxon>
        <taxon>Phytophthora</taxon>
    </lineage>
</organism>
<dbReference type="AlphaFoldDB" id="A0A329RXR9"/>
<accession>A0A329RXR9</accession>
<protein>
    <recommendedName>
        <fullName evidence="1">Helitron helicase-like domain-containing protein</fullName>
    </recommendedName>
</protein>
<dbReference type="Proteomes" id="UP000251314">
    <property type="component" value="Unassembled WGS sequence"/>
</dbReference>
<reference evidence="2 3" key="1">
    <citation type="submission" date="2018-01" db="EMBL/GenBank/DDBJ databases">
        <title>Draft genome of the strawberry crown rot pathogen Phytophthora cactorum.</title>
        <authorList>
            <person name="Armitage A.D."/>
            <person name="Lysoe E."/>
            <person name="Nellist C.F."/>
            <person name="Harrison R.J."/>
            <person name="Brurberg M.B."/>
        </authorList>
    </citation>
    <scope>NUCLEOTIDE SEQUENCE [LARGE SCALE GENOMIC DNA]</scope>
    <source>
        <strain evidence="2 3">10300</strain>
    </source>
</reference>
<evidence type="ECO:0000313" key="2">
    <source>
        <dbReference type="EMBL" id="RAW29149.1"/>
    </source>
</evidence>
<gene>
    <name evidence="2" type="ORF">PC110_g14483</name>
</gene>
<dbReference type="STRING" id="29920.A0A329RXR9"/>